<reference evidence="1 2" key="1">
    <citation type="submission" date="2020-04" db="EMBL/GenBank/DDBJ databases">
        <title>Description of novel Gluconacetobacter.</title>
        <authorList>
            <person name="Sombolestani A."/>
        </authorList>
    </citation>
    <scope>NUCLEOTIDE SEQUENCE [LARGE SCALE GENOMIC DNA]</scope>
    <source>
        <strain evidence="1 2">LMG 22058</strain>
    </source>
</reference>
<evidence type="ECO:0000313" key="2">
    <source>
        <dbReference type="Proteomes" id="UP000530320"/>
    </source>
</evidence>
<evidence type="ECO:0000313" key="1">
    <source>
        <dbReference type="EMBL" id="MBB2199529.1"/>
    </source>
</evidence>
<sequence length="49" mass="5231">MAGDGRRSHSAHGGSDIGPMIGHFAWLGNDPWAVGARFGQWRAPWPMAG</sequence>
<dbReference type="AlphaFoldDB" id="A0A7W4K367"/>
<dbReference type="RefSeq" id="WP_183010461.1">
    <property type="nucleotide sequence ID" value="NZ_JABEQP010000022.1"/>
</dbReference>
<accession>A0A7W4K367</accession>
<protein>
    <submittedName>
        <fullName evidence="1">Uncharacterized protein</fullName>
    </submittedName>
</protein>
<name>A0A7W4K367_9PROT</name>
<dbReference type="Proteomes" id="UP000530320">
    <property type="component" value="Unassembled WGS sequence"/>
</dbReference>
<organism evidence="1 2">
    <name type="scientific">Gluconacetobacter dulcium</name>
    <dbReference type="NCBI Taxonomy" id="2729096"/>
    <lineage>
        <taxon>Bacteria</taxon>
        <taxon>Pseudomonadati</taxon>
        <taxon>Pseudomonadota</taxon>
        <taxon>Alphaproteobacteria</taxon>
        <taxon>Acetobacterales</taxon>
        <taxon>Acetobacteraceae</taxon>
        <taxon>Gluconacetobacter</taxon>
    </lineage>
</organism>
<proteinExistence type="predicted"/>
<comment type="caution">
    <text evidence="1">The sequence shown here is derived from an EMBL/GenBank/DDBJ whole genome shotgun (WGS) entry which is preliminary data.</text>
</comment>
<gene>
    <name evidence="1" type="ORF">HLH44_19170</name>
</gene>
<dbReference type="EMBL" id="JABEQP010000022">
    <property type="protein sequence ID" value="MBB2199529.1"/>
    <property type="molecule type" value="Genomic_DNA"/>
</dbReference>